<proteinExistence type="predicted"/>
<keyword evidence="2" id="KW-1185">Reference proteome</keyword>
<name>A0A5C6RUZ0_9FLAO</name>
<dbReference type="Proteomes" id="UP000321721">
    <property type="component" value="Unassembled WGS sequence"/>
</dbReference>
<dbReference type="Gene3D" id="1.25.40.10">
    <property type="entry name" value="Tetratricopeptide repeat domain"/>
    <property type="match status" value="1"/>
</dbReference>
<organism evidence="1 2">
    <name type="scientific">Vicingus serpentipes</name>
    <dbReference type="NCBI Taxonomy" id="1926625"/>
    <lineage>
        <taxon>Bacteria</taxon>
        <taxon>Pseudomonadati</taxon>
        <taxon>Bacteroidota</taxon>
        <taxon>Flavobacteriia</taxon>
        <taxon>Flavobacteriales</taxon>
        <taxon>Vicingaceae</taxon>
        <taxon>Vicingus</taxon>
    </lineage>
</organism>
<accession>A0A5C6RUZ0</accession>
<dbReference type="EMBL" id="VOOS01000002">
    <property type="protein sequence ID" value="TXB66023.1"/>
    <property type="molecule type" value="Genomic_DNA"/>
</dbReference>
<protein>
    <submittedName>
        <fullName evidence="1">Uncharacterized protein</fullName>
    </submittedName>
</protein>
<evidence type="ECO:0000313" key="2">
    <source>
        <dbReference type="Proteomes" id="UP000321721"/>
    </source>
</evidence>
<dbReference type="InterPro" id="IPR011990">
    <property type="entry name" value="TPR-like_helical_dom_sf"/>
</dbReference>
<evidence type="ECO:0000313" key="1">
    <source>
        <dbReference type="EMBL" id="TXB66023.1"/>
    </source>
</evidence>
<dbReference type="AlphaFoldDB" id="A0A5C6RUZ0"/>
<dbReference type="OrthoDB" id="1488408at2"/>
<dbReference type="SUPFAM" id="SSF48452">
    <property type="entry name" value="TPR-like"/>
    <property type="match status" value="1"/>
</dbReference>
<comment type="caution">
    <text evidence="1">The sequence shown here is derived from an EMBL/GenBank/DDBJ whole genome shotgun (WGS) entry which is preliminary data.</text>
</comment>
<sequence>MLTATLSYSQSQKQLIKVGDQLFAEGDYYGASKWYNDALQIDSVYLELKYKYAESLRLYNDYAKAESQYYYIYKKDNGRNFPLAPFWYSTMLKYNGEYNEAKKYFKRSKRLFTKDKKGYHYQKVMQEINSCEEAIKLMKDSLPLDIKNIGNSINTYNSELGATLINDTMLIYSSLRDEKMKDDNEVSDTSQYLVRLFKATKNGELWQQDSKLEEKINEQGFHIANGSIDKKGTTFYYNKCDNSFNCKIYSILFENNTWGEPTEVPNVNQENSTATQPFIAEINNQEVLFFSSNREGGKGEMDIWYSRKINGNFQTPANIGSTINTIEDEITPFYDNKDSSLYFSSNWHYGLGGFDIFKVKTDLIKTQEIENLGYPINTSTNDFYYSIKNNTALITSNRKGSYTKKGETCCNDIYYYEIPDTIKTVFTTLEELNKYLPVRLYFHNDHPNPRTRDTLTDLNYLTTYKGYTRLYNEYKREYAVGLKGEVKEDAFVDIEDLFSSYIDKGASDLEMFTPLLIKELEKGKEITLTIKGFASPLSKSDYNVNLTLRRVSSLINYLSEYENGMLLPYINGTAKNGGKLNFVKVPFGEYQSVKTISDDIDDKRNSVYSPGAALERKIEIIAISVNDSNNVALDGSEIEKLPLLTFKDTILTFSENQLEKRFKIINNGEAPLQIFSAEFCSDGFEIIYPTGEIPVLTPLYITIKRTATSQHYCELTLLTNTIPNVIKKRIIVFE</sequence>
<reference evidence="1 2" key="1">
    <citation type="submission" date="2019-08" db="EMBL/GenBank/DDBJ databases">
        <title>Genome of Vicingus serpentipes NCIMB 15042.</title>
        <authorList>
            <person name="Bowman J.P."/>
        </authorList>
    </citation>
    <scope>NUCLEOTIDE SEQUENCE [LARGE SCALE GENOMIC DNA]</scope>
    <source>
        <strain evidence="1 2">NCIMB 15042</strain>
    </source>
</reference>
<gene>
    <name evidence="1" type="ORF">FRY74_05490</name>
</gene>